<comment type="caution">
    <text evidence="1">The sequence shown here is derived from an EMBL/GenBank/DDBJ whole genome shotgun (WGS) entry which is preliminary data.</text>
</comment>
<reference evidence="1 2" key="1">
    <citation type="submission" date="2020-08" db="EMBL/GenBank/DDBJ databases">
        <title>Genomic Encyclopedia of Type Strains, Phase III (KMG-III): the genomes of soil and plant-associated and newly described type strains.</title>
        <authorList>
            <person name="Whitman W."/>
        </authorList>
    </citation>
    <scope>NUCLEOTIDE SEQUENCE [LARGE SCALE GENOMIC DNA]</scope>
    <source>
        <strain evidence="1 2">CECT 5862</strain>
    </source>
</reference>
<dbReference type="AlphaFoldDB" id="A0A7W5B217"/>
<name>A0A7W5B217_9BACL</name>
<gene>
    <name evidence="1" type="ORF">FHS18_004806</name>
</gene>
<evidence type="ECO:0000313" key="2">
    <source>
        <dbReference type="Proteomes" id="UP000570361"/>
    </source>
</evidence>
<accession>A0A7W5B217</accession>
<dbReference type="EMBL" id="JACHXK010000014">
    <property type="protein sequence ID" value="MBB3112704.1"/>
    <property type="molecule type" value="Genomic_DNA"/>
</dbReference>
<keyword evidence="2" id="KW-1185">Reference proteome</keyword>
<organism evidence="1 2">
    <name type="scientific">Paenibacillus phyllosphaerae</name>
    <dbReference type="NCBI Taxonomy" id="274593"/>
    <lineage>
        <taxon>Bacteria</taxon>
        <taxon>Bacillati</taxon>
        <taxon>Bacillota</taxon>
        <taxon>Bacilli</taxon>
        <taxon>Bacillales</taxon>
        <taxon>Paenibacillaceae</taxon>
        <taxon>Paenibacillus</taxon>
    </lineage>
</organism>
<protein>
    <submittedName>
        <fullName evidence="1">Uncharacterized protein</fullName>
    </submittedName>
</protein>
<sequence length="61" mass="6689">MAQKKSYYAFEDPSGTKFEFQATSLQQAMVIKKKKAEKLGLDKDAFGLTGIGNKAGQNESN</sequence>
<proteinExistence type="predicted"/>
<evidence type="ECO:0000313" key="1">
    <source>
        <dbReference type="EMBL" id="MBB3112704.1"/>
    </source>
</evidence>
<dbReference type="RefSeq" id="WP_183602823.1">
    <property type="nucleotide sequence ID" value="NZ_JACHXK010000014.1"/>
</dbReference>
<dbReference type="Proteomes" id="UP000570361">
    <property type="component" value="Unassembled WGS sequence"/>
</dbReference>